<evidence type="ECO:0000313" key="1">
    <source>
        <dbReference type="EMBL" id="EYC43267.1"/>
    </source>
</evidence>
<dbReference type="OrthoDB" id="37659at2759"/>
<dbReference type="EMBL" id="JARK01000098">
    <property type="protein sequence ID" value="EYC43267.1"/>
    <property type="molecule type" value="Genomic_DNA"/>
</dbReference>
<organism evidence="1 2">
    <name type="scientific">Ancylostoma ceylanicum</name>
    <dbReference type="NCBI Taxonomy" id="53326"/>
    <lineage>
        <taxon>Eukaryota</taxon>
        <taxon>Metazoa</taxon>
        <taxon>Ecdysozoa</taxon>
        <taxon>Nematoda</taxon>
        <taxon>Chromadorea</taxon>
        <taxon>Rhabditida</taxon>
        <taxon>Rhabditina</taxon>
        <taxon>Rhabditomorpha</taxon>
        <taxon>Strongyloidea</taxon>
        <taxon>Ancylostomatidae</taxon>
        <taxon>Ancylostomatinae</taxon>
        <taxon>Ancylostoma</taxon>
    </lineage>
</organism>
<keyword evidence="2" id="KW-1185">Reference proteome</keyword>
<sequence length="127" mass="13899">MYTLLSYQIRTCFENLFRGLADAVQMELLPYNISVSVLCPPNTETDVFKTGDHLVSHALEIATYLGPSRHDNPSKPGGGSLQAVPAARHGCNVGKRFLACPIDKINGFTHRFGQFVYNAGISVPSRC</sequence>
<proteinExistence type="predicted"/>
<gene>
    <name evidence="1" type="primary">Acey_s0498.g2522</name>
    <name evidence="1" type="ORF">Y032_0498g2522</name>
</gene>
<accession>A0A016WVG8</accession>
<protein>
    <submittedName>
        <fullName evidence="1">Uncharacterized protein</fullName>
    </submittedName>
</protein>
<comment type="caution">
    <text evidence="1">The sequence shown here is derived from an EMBL/GenBank/DDBJ whole genome shotgun (WGS) entry which is preliminary data.</text>
</comment>
<evidence type="ECO:0000313" key="2">
    <source>
        <dbReference type="Proteomes" id="UP000024635"/>
    </source>
</evidence>
<reference evidence="2" key="1">
    <citation type="journal article" date="2015" name="Nat. Genet.">
        <title>The genome and transcriptome of the zoonotic hookworm Ancylostoma ceylanicum identify infection-specific gene families.</title>
        <authorList>
            <person name="Schwarz E.M."/>
            <person name="Hu Y."/>
            <person name="Antoshechkin I."/>
            <person name="Miller M.M."/>
            <person name="Sternberg P.W."/>
            <person name="Aroian R.V."/>
        </authorList>
    </citation>
    <scope>NUCLEOTIDE SEQUENCE</scope>
    <source>
        <strain evidence="2">HY135</strain>
    </source>
</reference>
<name>A0A016WVG8_9BILA</name>
<dbReference type="AlphaFoldDB" id="A0A016WVG8"/>
<dbReference type="Proteomes" id="UP000024635">
    <property type="component" value="Unassembled WGS sequence"/>
</dbReference>